<keyword evidence="6 12" id="KW-0812">Transmembrane</keyword>
<dbReference type="NCBIfam" id="NF006927">
    <property type="entry name" value="PRK09412.1"/>
    <property type="match status" value="1"/>
</dbReference>
<dbReference type="InterPro" id="IPR004668">
    <property type="entry name" value="Anaer_Dcu_memb_transpt"/>
</dbReference>
<evidence type="ECO:0000256" key="11">
    <source>
        <dbReference type="ARBA" id="ARBA00034287"/>
    </source>
</evidence>
<dbReference type="NCBIfam" id="TIGR00770">
    <property type="entry name" value="Dcu"/>
    <property type="match status" value="1"/>
</dbReference>
<feature type="transmembrane region" description="Helical" evidence="12">
    <location>
        <begin position="493"/>
        <end position="512"/>
    </location>
</feature>
<keyword evidence="7 12" id="KW-1133">Transmembrane helix</keyword>
<dbReference type="Proteomes" id="UP000032871">
    <property type="component" value="Unassembled WGS sequence"/>
</dbReference>
<feature type="transmembrane region" description="Helical" evidence="12">
    <location>
        <begin position="190"/>
        <end position="214"/>
    </location>
</feature>
<dbReference type="NCBIfam" id="NF009136">
    <property type="entry name" value="PRK12489.1"/>
    <property type="match status" value="1"/>
</dbReference>
<proteinExistence type="inferred from homology"/>
<dbReference type="GO" id="GO:0005886">
    <property type="term" value="C:plasma membrane"/>
    <property type="evidence" value="ECO:0007669"/>
    <property type="project" value="UniProtKB-SubCell"/>
</dbReference>
<keyword evidence="4" id="KW-1003">Cell membrane</keyword>
<comment type="catalytic activity">
    <reaction evidence="9">
        <text>L-aspartate(in) + succinate(out) = L-aspartate(out) + succinate(in)</text>
        <dbReference type="Rhea" id="RHEA:29343"/>
        <dbReference type="ChEBI" id="CHEBI:29991"/>
        <dbReference type="ChEBI" id="CHEBI:30031"/>
    </reaction>
    <physiologicalReaction direction="right-to-left" evidence="9">
        <dbReference type="Rhea" id="RHEA:29345"/>
    </physiologicalReaction>
</comment>
<evidence type="ECO:0000256" key="10">
    <source>
        <dbReference type="ARBA" id="ARBA00034284"/>
    </source>
</evidence>
<name>E6KWP0_9PAST</name>
<comment type="subcellular location">
    <subcellularLocation>
        <location evidence="1">Cell inner membrane</location>
        <topology evidence="1">Multi-pass membrane protein</topology>
    </subcellularLocation>
</comment>
<dbReference type="AlphaFoldDB" id="E6KWP0"/>
<feature type="transmembrane region" description="Helical" evidence="12">
    <location>
        <begin position="20"/>
        <end position="36"/>
    </location>
</feature>
<gene>
    <name evidence="13" type="primary">dcuB</name>
    <name evidence="13" type="ORF">HMPREF9064_0584</name>
</gene>
<dbReference type="GO" id="GO:0015556">
    <property type="term" value="F:C4-dicarboxylate transmembrane transporter activity"/>
    <property type="evidence" value="ECO:0007669"/>
    <property type="project" value="InterPro"/>
</dbReference>
<dbReference type="Pfam" id="PF03605">
    <property type="entry name" value="DcuA_DcuB"/>
    <property type="match status" value="2"/>
</dbReference>
<dbReference type="HOGENOM" id="CLU_036056_1_1_6"/>
<keyword evidence="14" id="KW-1185">Reference proteome</keyword>
<evidence type="ECO:0000256" key="5">
    <source>
        <dbReference type="ARBA" id="ARBA00022519"/>
    </source>
</evidence>
<feature type="transmembrane region" description="Helical" evidence="12">
    <location>
        <begin position="533"/>
        <end position="556"/>
    </location>
</feature>
<evidence type="ECO:0000256" key="1">
    <source>
        <dbReference type="ARBA" id="ARBA00004429"/>
    </source>
</evidence>
<evidence type="ECO:0000256" key="4">
    <source>
        <dbReference type="ARBA" id="ARBA00022475"/>
    </source>
</evidence>
<dbReference type="EMBL" id="AEPS01000003">
    <property type="protein sequence ID" value="EFU67921.1"/>
    <property type="molecule type" value="Genomic_DNA"/>
</dbReference>
<comment type="caution">
    <text evidence="13">The sequence shown here is derived from an EMBL/GenBank/DDBJ whole genome shotgun (WGS) entry which is preliminary data.</text>
</comment>
<feature type="transmembrane region" description="Helical" evidence="12">
    <location>
        <begin position="106"/>
        <end position="135"/>
    </location>
</feature>
<feature type="transmembrane region" description="Helical" evidence="12">
    <location>
        <begin position="417"/>
        <end position="439"/>
    </location>
</feature>
<dbReference type="STRING" id="739.GCA_001059425_01715"/>
<evidence type="ECO:0000256" key="8">
    <source>
        <dbReference type="ARBA" id="ARBA00023136"/>
    </source>
</evidence>
<comment type="catalytic activity">
    <reaction evidence="10">
        <text>(S)-malate(in) + succinate(out) = (S)-malate(out) + succinate(in)</text>
        <dbReference type="Rhea" id="RHEA:29327"/>
        <dbReference type="ChEBI" id="CHEBI:15589"/>
        <dbReference type="ChEBI" id="CHEBI:30031"/>
    </reaction>
    <physiologicalReaction direction="right-to-left" evidence="10">
        <dbReference type="Rhea" id="RHEA:29329"/>
    </physiologicalReaction>
</comment>
<feature type="transmembrane region" description="Helical" evidence="12">
    <location>
        <begin position="43"/>
        <end position="60"/>
    </location>
</feature>
<evidence type="ECO:0000313" key="14">
    <source>
        <dbReference type="Proteomes" id="UP000032871"/>
    </source>
</evidence>
<keyword evidence="8 12" id="KW-0472">Membrane</keyword>
<keyword evidence="3" id="KW-0813">Transport</keyword>
<evidence type="ECO:0000256" key="12">
    <source>
        <dbReference type="SAM" id="Phobius"/>
    </source>
</evidence>
<dbReference type="PANTHER" id="PTHR36106:SF3">
    <property type="entry name" value="ANAEROBIC C4-DICARBOXYLATE TRANSPORTER DCUB"/>
    <property type="match status" value="1"/>
</dbReference>
<evidence type="ECO:0000256" key="3">
    <source>
        <dbReference type="ARBA" id="ARBA00022448"/>
    </source>
</evidence>
<evidence type="ECO:0000256" key="9">
    <source>
        <dbReference type="ARBA" id="ARBA00034237"/>
    </source>
</evidence>
<feature type="transmembrane region" description="Helical" evidence="12">
    <location>
        <begin position="155"/>
        <end position="178"/>
    </location>
</feature>
<reference evidence="13 14" key="1">
    <citation type="submission" date="2010-12" db="EMBL/GenBank/DDBJ databases">
        <authorList>
            <person name="Muzny D."/>
            <person name="Qin X."/>
            <person name="Deng J."/>
            <person name="Jiang H."/>
            <person name="Liu Y."/>
            <person name="Qu J."/>
            <person name="Song X.-Z."/>
            <person name="Zhang L."/>
            <person name="Thornton R."/>
            <person name="Coyle M."/>
            <person name="Francisco L."/>
            <person name="Jackson L."/>
            <person name="Javaid M."/>
            <person name="Korchina V."/>
            <person name="Kovar C."/>
            <person name="Mata R."/>
            <person name="Mathew T."/>
            <person name="Ngo R."/>
            <person name="Nguyen L."/>
            <person name="Nguyen N."/>
            <person name="Okwuonu G."/>
            <person name="Ongeri F."/>
            <person name="Pham C."/>
            <person name="Simmons D."/>
            <person name="Wilczek-Boney K."/>
            <person name="Hale W."/>
            <person name="Jakkamsetti A."/>
            <person name="Pham P."/>
            <person name="Ruth R."/>
            <person name="San Lucas F."/>
            <person name="Warren J."/>
            <person name="Zhang J."/>
            <person name="Zhao Z."/>
            <person name="Zhou C."/>
            <person name="Zhu D."/>
            <person name="Lee S."/>
            <person name="Bess C."/>
            <person name="Blankenburg K."/>
            <person name="Forbes L."/>
            <person name="Fu Q."/>
            <person name="Gubbala S."/>
            <person name="Hirani K."/>
            <person name="Jayaseelan J.C."/>
            <person name="Lara F."/>
            <person name="Munidasa M."/>
            <person name="Palculict T."/>
            <person name="Patil S."/>
            <person name="Pu L.-L."/>
            <person name="Saada N."/>
            <person name="Tang L."/>
            <person name="Weissenberger G."/>
            <person name="Zhu Y."/>
            <person name="Hemphill L."/>
            <person name="Shang Y."/>
            <person name="Youmans B."/>
            <person name="Ayvaz T."/>
            <person name="Ross M."/>
            <person name="Santibanez J."/>
            <person name="Aqrawi P."/>
            <person name="Gross S."/>
            <person name="Joshi V."/>
            <person name="Fowler G."/>
            <person name="Nazareth L."/>
            <person name="Reid J."/>
            <person name="Worley K."/>
            <person name="Petrosino J."/>
            <person name="Highlander S."/>
            <person name="Gibbs R."/>
        </authorList>
    </citation>
    <scope>NUCLEOTIDE SEQUENCE [LARGE SCALE GENOMIC DNA]</scope>
    <source>
        <strain evidence="13 14">ATCC 33393</strain>
    </source>
</reference>
<comment type="similarity">
    <text evidence="2">Belongs to the DcuA/DcuB transporter (TC 2.A.13.1) family.</text>
</comment>
<feature type="transmembrane region" description="Helical" evidence="12">
    <location>
        <begin position="459"/>
        <end position="487"/>
    </location>
</feature>
<comment type="catalytic activity">
    <reaction evidence="11">
        <text>fumarate(in) + succinate(out) = fumarate(out) + succinate(in)</text>
        <dbReference type="Rhea" id="RHEA:29323"/>
        <dbReference type="ChEBI" id="CHEBI:29806"/>
        <dbReference type="ChEBI" id="CHEBI:30031"/>
    </reaction>
    <physiologicalReaction direction="right-to-left" evidence="11">
        <dbReference type="Rhea" id="RHEA:29325"/>
    </physiologicalReaction>
</comment>
<sequence>MKLFSGVSMEFLMNLSEGSQFAIQLAIVLICLFYGAKKGGIALGLLGGIGLIVLVFGFGIEPGKPAIDVMLTILAVVVTSATLQASGGLDVMLQIAEKLLRKNPKYVSILAPFVTCTLTILCGTGHVVYTMLPIIYDIAIKNDIRPERPMAASSIASQMGIIASPVSVAVVTLTAFLVNAQNHLAGFDGYLDLLKITVPSTLCGVLAIGIFSWFRGKDLDKDQEFQEKLKDPEFKKYVYGDSASLLDKKLPQSSWNAMWIFFGAILVVALLGYFKELRPSFEKSAPAQVVEVLSGDKAVKSFNVKDGKILAVAKDGKVALDVKDNKAKAKTAYDSVEIYDNKGTLTQTVALQDNNVVITAGDKTETIENATIGLKDTAKKKVTLGMVHVIQIFMLLAGSLIIIFTKTDAGKISKNEIFRSGMIALVAVFGISWMAETMFTVHTPMMKAALGDVVKAHPWTYAVMLLLISKFVNSQAAALVAFVPLALGIGVDPAIILAFAAACYGYYILPTYPSDLAAIQFDRSGTTHIGKFVINHSFILPGLIGVITSCIFGYIFTTLFGYL</sequence>
<protein>
    <submittedName>
        <fullName evidence="13">Anaerobic C4-dicarboxylate transporter DcuB</fullName>
    </submittedName>
</protein>
<evidence type="ECO:0000256" key="7">
    <source>
        <dbReference type="ARBA" id="ARBA00022989"/>
    </source>
</evidence>
<accession>E6KWP0</accession>
<feature type="transmembrane region" description="Helical" evidence="12">
    <location>
        <begin position="255"/>
        <end position="274"/>
    </location>
</feature>
<organism evidence="13 14">
    <name type="scientific">Aggregatibacter segnis ATCC 33393</name>
    <dbReference type="NCBI Taxonomy" id="888057"/>
    <lineage>
        <taxon>Bacteria</taxon>
        <taxon>Pseudomonadati</taxon>
        <taxon>Pseudomonadota</taxon>
        <taxon>Gammaproteobacteria</taxon>
        <taxon>Pasteurellales</taxon>
        <taxon>Pasteurellaceae</taxon>
        <taxon>Aggregatibacter</taxon>
    </lineage>
</organism>
<evidence type="ECO:0000256" key="6">
    <source>
        <dbReference type="ARBA" id="ARBA00022692"/>
    </source>
</evidence>
<keyword evidence="5" id="KW-0997">Cell inner membrane</keyword>
<evidence type="ECO:0000313" key="13">
    <source>
        <dbReference type="EMBL" id="EFU67921.1"/>
    </source>
</evidence>
<feature type="transmembrane region" description="Helical" evidence="12">
    <location>
        <begin position="66"/>
        <end position="85"/>
    </location>
</feature>
<evidence type="ECO:0000256" key="2">
    <source>
        <dbReference type="ARBA" id="ARBA00006413"/>
    </source>
</evidence>
<feature type="transmembrane region" description="Helical" evidence="12">
    <location>
        <begin position="382"/>
        <end position="405"/>
    </location>
</feature>
<dbReference type="PANTHER" id="PTHR36106">
    <property type="entry name" value="ANAEROBIC C4-DICARBOXYLATE TRANSPORTER DCUB"/>
    <property type="match status" value="1"/>
</dbReference>